<dbReference type="SUPFAM" id="SSF55455">
    <property type="entry name" value="SRF-like"/>
    <property type="match status" value="1"/>
</dbReference>
<name>A0AAU9RBV6_THLAR</name>
<dbReference type="GO" id="GO:0005634">
    <property type="term" value="C:nucleus"/>
    <property type="evidence" value="ECO:0007669"/>
    <property type="project" value="UniProtKB-SubCell"/>
</dbReference>
<proteinExistence type="predicted"/>
<dbReference type="GO" id="GO:0003677">
    <property type="term" value="F:DNA binding"/>
    <property type="evidence" value="ECO:0007669"/>
    <property type="project" value="UniProtKB-KW"/>
</dbReference>
<evidence type="ECO:0000256" key="3">
    <source>
        <dbReference type="ARBA" id="ARBA00023125"/>
    </source>
</evidence>
<evidence type="ECO:0000256" key="1">
    <source>
        <dbReference type="ARBA" id="ARBA00004123"/>
    </source>
</evidence>
<protein>
    <recommendedName>
        <fullName evidence="6">MADS-box domain-containing protein</fullName>
    </recommendedName>
</protein>
<keyword evidence="4" id="KW-0804">Transcription</keyword>
<comment type="subcellular location">
    <subcellularLocation>
        <location evidence="1">Nucleus</location>
    </subcellularLocation>
</comment>
<organism evidence="7 8">
    <name type="scientific">Thlaspi arvense</name>
    <name type="common">Field penny-cress</name>
    <dbReference type="NCBI Taxonomy" id="13288"/>
    <lineage>
        <taxon>Eukaryota</taxon>
        <taxon>Viridiplantae</taxon>
        <taxon>Streptophyta</taxon>
        <taxon>Embryophyta</taxon>
        <taxon>Tracheophyta</taxon>
        <taxon>Spermatophyta</taxon>
        <taxon>Magnoliopsida</taxon>
        <taxon>eudicotyledons</taxon>
        <taxon>Gunneridae</taxon>
        <taxon>Pentapetalae</taxon>
        <taxon>rosids</taxon>
        <taxon>malvids</taxon>
        <taxon>Brassicales</taxon>
        <taxon>Brassicaceae</taxon>
        <taxon>Thlaspideae</taxon>
        <taxon>Thlaspi</taxon>
    </lineage>
</organism>
<reference evidence="7 8" key="1">
    <citation type="submission" date="2022-03" db="EMBL/GenBank/DDBJ databases">
        <authorList>
            <person name="Nunn A."/>
            <person name="Chopra R."/>
            <person name="Nunn A."/>
            <person name="Contreras Garrido A."/>
        </authorList>
    </citation>
    <scope>NUCLEOTIDE SEQUENCE [LARGE SCALE GENOMIC DNA]</scope>
</reference>
<dbReference type="EMBL" id="OU466857">
    <property type="protein sequence ID" value="CAH2035233.1"/>
    <property type="molecule type" value="Genomic_DNA"/>
</dbReference>
<keyword evidence="8" id="KW-1185">Reference proteome</keyword>
<evidence type="ECO:0000313" key="8">
    <source>
        <dbReference type="Proteomes" id="UP000836841"/>
    </source>
</evidence>
<dbReference type="SMART" id="SM00432">
    <property type="entry name" value="MADS"/>
    <property type="match status" value="1"/>
</dbReference>
<dbReference type="InterPro" id="IPR036879">
    <property type="entry name" value="TF_MADSbox_sf"/>
</dbReference>
<sequence>MARTKLVVVTDENSRANMLKKKWVGLVRMISQLTILCDVKACLIMVSHKKAEQMVWPSFEVAQGLSYKLFALPEFEKKKKETTLESYLKEKTKKVCNQLKRIQKKNKEYKIGQLMMQVDGDHTPADRNLNEIYELISFSKDKIMHLRKMLGFMHHSPLAEAPVNPFEVQSEDNRKTTNDMFMIGDGQDDEITTIADERAQKINNIGTLRENHGHYLMDQWIFPSSILSNHQIHEQVVMGMTSYNQNSNPRYFLPYQGSSSKGNSNLEMQQVGPPMKTFHGMVGSVSQPLQHHHTMSDNPLLAMNQPRKYFFDFMSCEKRSNISIGDLQIQMSNNTMTTDDGLRQEPPMDETTIEEGKADATTFDIN</sequence>
<dbReference type="Gene3D" id="3.40.1810.10">
    <property type="entry name" value="Transcription factor, MADS-box"/>
    <property type="match status" value="1"/>
</dbReference>
<keyword evidence="2" id="KW-0805">Transcription regulation</keyword>
<dbReference type="InterPro" id="IPR002100">
    <property type="entry name" value="TF_MADSbox"/>
</dbReference>
<accession>A0AAU9RBV6</accession>
<dbReference type="PROSITE" id="PS50066">
    <property type="entry name" value="MADS_BOX_2"/>
    <property type="match status" value="1"/>
</dbReference>
<evidence type="ECO:0000313" key="7">
    <source>
        <dbReference type="EMBL" id="CAH2035233.1"/>
    </source>
</evidence>
<dbReference type="Pfam" id="PF00319">
    <property type="entry name" value="SRF-TF"/>
    <property type="match status" value="1"/>
</dbReference>
<evidence type="ECO:0000256" key="2">
    <source>
        <dbReference type="ARBA" id="ARBA00023015"/>
    </source>
</evidence>
<evidence type="ECO:0000256" key="4">
    <source>
        <dbReference type="ARBA" id="ARBA00023163"/>
    </source>
</evidence>
<evidence type="ECO:0000256" key="5">
    <source>
        <dbReference type="ARBA" id="ARBA00023242"/>
    </source>
</evidence>
<dbReference type="AlphaFoldDB" id="A0AAU9RBV6"/>
<evidence type="ECO:0000259" key="6">
    <source>
        <dbReference type="PROSITE" id="PS50066"/>
    </source>
</evidence>
<keyword evidence="3" id="KW-0238">DNA-binding</keyword>
<dbReference type="GO" id="GO:0046983">
    <property type="term" value="F:protein dimerization activity"/>
    <property type="evidence" value="ECO:0007669"/>
    <property type="project" value="InterPro"/>
</dbReference>
<gene>
    <name evidence="7" type="ORF">TAV2_LOCUS1914</name>
</gene>
<keyword evidence="5" id="KW-0539">Nucleus</keyword>
<feature type="domain" description="MADS-box" evidence="6">
    <location>
        <begin position="1"/>
        <end position="49"/>
    </location>
</feature>
<dbReference type="Proteomes" id="UP000836841">
    <property type="component" value="Chromosome 1"/>
</dbReference>